<sequence>MKKITLIFTLITSMVTAQKFEISNMNEVTMEELQMTHYEKDSSAYAVILEERGHVYFRTKSGPDYRKELYIRMKILSNFTKDLGTIELYIIHSPGLDRQPDVEGITYNLEGGQIVKSFLSNSDIQIRKHTKYMDIMTLSLPNVRVGSVIEYKISSMASSYGIYDWDFQSHLPKVKSSYTAKLPLKPKYNIKQIGTLKPTTQSSELVKNCVGIEKCIEIKQEMHAIPAFIEEDYMLSKRNYVSGLQFEYDYFDRFVKKGKDHNWKSADQLVKDLFVFKLDEAKLIKSRIPKDIFSENNALVKANRIYDFVKDYFTWNGNTRLFKGRTTKKAISEKRGSLADINLTLYNALKAVDFKPKVVLLSNREERKLNKLFPAISEFNYLIVLLKIDGKDYFLDASDKLLPFGLVPFDCLNGEARIFDFDAKEFYWKQVKATLATSVKSSISCTLNDDETLTGKLSITRKGYEALESREVLSQIREDQYLEDFESENVDFEISSYKNVNEKNLDKPLKEIYEFDLDTEASSSKTILINPFIYGRLTKNPFKLEDRQYAVDYGYKRKYITTISIKVPDTYTIKKTPQKQAIYMPNKSASLIVNSYLQGNTINIYLKISINKITFYKEEYLYLKEFYNAIIKAESSFIELEKK</sequence>
<organism evidence="1 2">
    <name type="scientific">Asprobacillus argus</name>
    <dbReference type="NCBI Taxonomy" id="3076534"/>
    <lineage>
        <taxon>Bacteria</taxon>
        <taxon>Pseudomonadati</taxon>
        <taxon>Bacteroidota</taxon>
        <taxon>Flavobacteriia</taxon>
        <taxon>Flavobacteriales</taxon>
        <taxon>Flavobacteriaceae</taxon>
        <taxon>Asprobacillus</taxon>
    </lineage>
</organism>
<dbReference type="EMBL" id="JAVTTO010000002">
    <property type="protein sequence ID" value="MDT7831644.1"/>
    <property type="molecule type" value="Genomic_DNA"/>
</dbReference>
<evidence type="ECO:0000313" key="1">
    <source>
        <dbReference type="EMBL" id="MDT7831644.1"/>
    </source>
</evidence>
<dbReference type="Proteomes" id="UP001257277">
    <property type="component" value="Unassembled WGS sequence"/>
</dbReference>
<proteinExistence type="predicted"/>
<reference evidence="1 2" key="1">
    <citation type="submission" date="2023-09" db="EMBL/GenBank/DDBJ databases">
        <title>Novel taxa isolated from Blanes Bay.</title>
        <authorList>
            <person name="Rey-Velasco X."/>
            <person name="Lucena T."/>
        </authorList>
    </citation>
    <scope>NUCLEOTIDE SEQUENCE [LARGE SCALE GENOMIC DNA]</scope>
    <source>
        <strain evidence="1 2">S356</strain>
    </source>
</reference>
<gene>
    <name evidence="1" type="ORF">RQM59_04590</name>
</gene>
<evidence type="ECO:0000313" key="2">
    <source>
        <dbReference type="Proteomes" id="UP001257277"/>
    </source>
</evidence>
<keyword evidence="2" id="KW-1185">Reference proteome</keyword>
<dbReference type="RefSeq" id="WP_349240903.1">
    <property type="nucleotide sequence ID" value="NZ_JAVTTO010000002.1"/>
</dbReference>
<protein>
    <recommendedName>
        <fullName evidence="3">DUF3857 domain-containing protein</fullName>
    </recommendedName>
</protein>
<name>A0ABU3LD46_9FLAO</name>
<evidence type="ECO:0008006" key="3">
    <source>
        <dbReference type="Google" id="ProtNLM"/>
    </source>
</evidence>
<accession>A0ABU3LD46</accession>
<dbReference type="Gene3D" id="2.60.120.1130">
    <property type="match status" value="1"/>
</dbReference>
<comment type="caution">
    <text evidence="1">The sequence shown here is derived from an EMBL/GenBank/DDBJ whole genome shotgun (WGS) entry which is preliminary data.</text>
</comment>
<dbReference type="Gene3D" id="2.60.40.3140">
    <property type="match status" value="1"/>
</dbReference>
<dbReference type="Gene3D" id="3.10.620.30">
    <property type="match status" value="1"/>
</dbReference>